<evidence type="ECO:0000256" key="1">
    <source>
        <dbReference type="SAM" id="MobiDB-lite"/>
    </source>
</evidence>
<protein>
    <submittedName>
        <fullName evidence="3">Uncharacterized protein</fullName>
    </submittedName>
</protein>
<keyword evidence="2" id="KW-0732">Signal</keyword>
<gene>
    <name evidence="3" type="ORF">GCM10023185_21750</name>
</gene>
<evidence type="ECO:0000313" key="4">
    <source>
        <dbReference type="Proteomes" id="UP001501153"/>
    </source>
</evidence>
<reference evidence="4" key="1">
    <citation type="journal article" date="2019" name="Int. J. Syst. Evol. Microbiol.">
        <title>The Global Catalogue of Microorganisms (GCM) 10K type strain sequencing project: providing services to taxonomists for standard genome sequencing and annotation.</title>
        <authorList>
            <consortium name="The Broad Institute Genomics Platform"/>
            <consortium name="The Broad Institute Genome Sequencing Center for Infectious Disease"/>
            <person name="Wu L."/>
            <person name="Ma J."/>
        </authorList>
    </citation>
    <scope>NUCLEOTIDE SEQUENCE [LARGE SCALE GENOMIC DNA]</scope>
    <source>
        <strain evidence="4">JCM 17923</strain>
    </source>
</reference>
<evidence type="ECO:0000313" key="3">
    <source>
        <dbReference type="EMBL" id="GAA4357202.1"/>
    </source>
</evidence>
<feature type="chain" id="PRO_5047127575" evidence="2">
    <location>
        <begin position="22"/>
        <end position="93"/>
    </location>
</feature>
<feature type="region of interest" description="Disordered" evidence="1">
    <location>
        <begin position="23"/>
        <end position="75"/>
    </location>
</feature>
<sequence length="93" mass="10836">MKKIFSLLLMLLFMVASVDLAQARDNKPRKSQARDVKPKKKHFVHNSESSKGKNSRAQFRRRTEPPTIDFAPRKLEKFKTARANPDWKFAKGH</sequence>
<name>A0ABP8IF53_9BACT</name>
<feature type="signal peptide" evidence="2">
    <location>
        <begin position="1"/>
        <end position="21"/>
    </location>
</feature>
<keyword evidence="4" id="KW-1185">Reference proteome</keyword>
<dbReference type="EMBL" id="BAABGZ010000022">
    <property type="protein sequence ID" value="GAA4357202.1"/>
    <property type="molecule type" value="Genomic_DNA"/>
</dbReference>
<evidence type="ECO:0000256" key="2">
    <source>
        <dbReference type="SAM" id="SignalP"/>
    </source>
</evidence>
<comment type="caution">
    <text evidence="3">The sequence shown here is derived from an EMBL/GenBank/DDBJ whole genome shotgun (WGS) entry which is preliminary data.</text>
</comment>
<feature type="compositionally biased region" description="Basic and acidic residues" evidence="1">
    <location>
        <begin position="23"/>
        <end position="36"/>
    </location>
</feature>
<proteinExistence type="predicted"/>
<organism evidence="3 4">
    <name type="scientific">Hymenobacter saemangeumensis</name>
    <dbReference type="NCBI Taxonomy" id="1084522"/>
    <lineage>
        <taxon>Bacteria</taxon>
        <taxon>Pseudomonadati</taxon>
        <taxon>Bacteroidota</taxon>
        <taxon>Cytophagia</taxon>
        <taxon>Cytophagales</taxon>
        <taxon>Hymenobacteraceae</taxon>
        <taxon>Hymenobacter</taxon>
    </lineage>
</organism>
<dbReference type="RefSeq" id="WP_345236068.1">
    <property type="nucleotide sequence ID" value="NZ_BAABGZ010000022.1"/>
</dbReference>
<accession>A0ABP8IF53</accession>
<dbReference type="Proteomes" id="UP001501153">
    <property type="component" value="Unassembled WGS sequence"/>
</dbReference>